<reference evidence="1 2" key="1">
    <citation type="journal article" date="2018" name="Front. Plant Sci.">
        <title>Red Clover (Trifolium pratense) and Zigzag Clover (T. medium) - A Picture of Genomic Similarities and Differences.</title>
        <authorList>
            <person name="Dluhosova J."/>
            <person name="Istvanek J."/>
            <person name="Nedelnik J."/>
            <person name="Repkova J."/>
        </authorList>
    </citation>
    <scope>NUCLEOTIDE SEQUENCE [LARGE SCALE GENOMIC DNA]</scope>
    <source>
        <strain evidence="2">cv. 10/8</strain>
        <tissue evidence="1">Leaf</tissue>
    </source>
</reference>
<evidence type="ECO:0000313" key="2">
    <source>
        <dbReference type="Proteomes" id="UP000265520"/>
    </source>
</evidence>
<dbReference type="Proteomes" id="UP000265520">
    <property type="component" value="Unassembled WGS sequence"/>
</dbReference>
<accession>A0A392SM71</accession>
<name>A0A392SM71_9FABA</name>
<protein>
    <submittedName>
        <fullName evidence="1">Uncharacterized protein</fullName>
    </submittedName>
</protein>
<dbReference type="AlphaFoldDB" id="A0A392SM71"/>
<organism evidence="1 2">
    <name type="scientific">Trifolium medium</name>
    <dbReference type="NCBI Taxonomy" id="97028"/>
    <lineage>
        <taxon>Eukaryota</taxon>
        <taxon>Viridiplantae</taxon>
        <taxon>Streptophyta</taxon>
        <taxon>Embryophyta</taxon>
        <taxon>Tracheophyta</taxon>
        <taxon>Spermatophyta</taxon>
        <taxon>Magnoliopsida</taxon>
        <taxon>eudicotyledons</taxon>
        <taxon>Gunneridae</taxon>
        <taxon>Pentapetalae</taxon>
        <taxon>rosids</taxon>
        <taxon>fabids</taxon>
        <taxon>Fabales</taxon>
        <taxon>Fabaceae</taxon>
        <taxon>Papilionoideae</taxon>
        <taxon>50 kb inversion clade</taxon>
        <taxon>NPAAA clade</taxon>
        <taxon>Hologalegina</taxon>
        <taxon>IRL clade</taxon>
        <taxon>Trifolieae</taxon>
        <taxon>Trifolium</taxon>
    </lineage>
</organism>
<keyword evidence="2" id="KW-1185">Reference proteome</keyword>
<evidence type="ECO:0000313" key="1">
    <source>
        <dbReference type="EMBL" id="MCI49085.1"/>
    </source>
</evidence>
<proteinExistence type="predicted"/>
<comment type="caution">
    <text evidence="1">The sequence shown here is derived from an EMBL/GenBank/DDBJ whole genome shotgun (WGS) entry which is preliminary data.</text>
</comment>
<dbReference type="EMBL" id="LXQA010395680">
    <property type="protein sequence ID" value="MCI49085.1"/>
    <property type="molecule type" value="Genomic_DNA"/>
</dbReference>
<sequence length="45" mass="5197">MHQLTTRYSSSKYKAIYSLICNGKGEEQMTTTENKPSHRHIALKN</sequence>
<feature type="non-terminal residue" evidence="1">
    <location>
        <position position="45"/>
    </location>
</feature>